<evidence type="ECO:0000313" key="1">
    <source>
        <dbReference type="EMBL" id="MBU2664935.1"/>
    </source>
</evidence>
<proteinExistence type="predicted"/>
<sequence length="50" mass="5339">MNQPDPLRAAAGQAPRGAALSDALEYLDHNEFEIALDALAELGEARSFVL</sequence>
<protein>
    <submittedName>
        <fullName evidence="1">Uncharacterized protein</fullName>
    </submittedName>
</protein>
<gene>
    <name evidence="1" type="ORF">KOI35_15640</name>
</gene>
<reference evidence="1 2" key="1">
    <citation type="submission" date="2021-06" db="EMBL/GenBank/DDBJ databases">
        <title>Actinoplanes lichenicola sp. nov., and Actinoplanes ovalisporus sp. nov., isolated from lichen in Thailand.</title>
        <authorList>
            <person name="Saeng-In P."/>
            <person name="Kanchanasin P."/>
            <person name="Yuki M."/>
            <person name="Kudo T."/>
            <person name="Ohkuma M."/>
            <person name="Phongsopitanun W."/>
            <person name="Tanasupawat S."/>
        </authorList>
    </citation>
    <scope>NUCLEOTIDE SEQUENCE [LARGE SCALE GENOMIC DNA]</scope>
    <source>
        <strain evidence="1 2">NBRC 110975</strain>
    </source>
</reference>
<dbReference type="Proteomes" id="UP001519654">
    <property type="component" value="Unassembled WGS sequence"/>
</dbReference>
<dbReference type="RefSeq" id="WP_215788133.1">
    <property type="nucleotide sequence ID" value="NZ_JAHKKG010000005.1"/>
</dbReference>
<dbReference type="EMBL" id="JAHKKG010000005">
    <property type="protein sequence ID" value="MBU2664935.1"/>
    <property type="molecule type" value="Genomic_DNA"/>
</dbReference>
<accession>A0ABS5YSC6</accession>
<keyword evidence="2" id="KW-1185">Reference proteome</keyword>
<organism evidence="1 2">
    <name type="scientific">Paractinoplanes bogorensis</name>
    <dbReference type="NCBI Taxonomy" id="1610840"/>
    <lineage>
        <taxon>Bacteria</taxon>
        <taxon>Bacillati</taxon>
        <taxon>Actinomycetota</taxon>
        <taxon>Actinomycetes</taxon>
        <taxon>Micromonosporales</taxon>
        <taxon>Micromonosporaceae</taxon>
        <taxon>Paractinoplanes</taxon>
    </lineage>
</organism>
<comment type="caution">
    <text evidence="1">The sequence shown here is derived from an EMBL/GenBank/DDBJ whole genome shotgun (WGS) entry which is preliminary data.</text>
</comment>
<name>A0ABS5YSC6_9ACTN</name>
<evidence type="ECO:0000313" key="2">
    <source>
        <dbReference type="Proteomes" id="UP001519654"/>
    </source>
</evidence>